<organism evidence="5">
    <name type="scientific">Caldilineaceae bacterium SB0662_bin_9</name>
    <dbReference type="NCBI Taxonomy" id="2605258"/>
    <lineage>
        <taxon>Bacteria</taxon>
        <taxon>Bacillati</taxon>
        <taxon>Chloroflexota</taxon>
        <taxon>Caldilineae</taxon>
        <taxon>Caldilineales</taxon>
        <taxon>Caldilineaceae</taxon>
    </lineage>
</organism>
<keyword evidence="2" id="KW-0143">Chaperone</keyword>
<dbReference type="InterPro" id="IPR027409">
    <property type="entry name" value="GroEL-like_apical_dom_sf"/>
</dbReference>
<dbReference type="GO" id="GO:0140662">
    <property type="term" value="F:ATP-dependent protein folding chaperone"/>
    <property type="evidence" value="ECO:0007669"/>
    <property type="project" value="InterPro"/>
</dbReference>
<dbReference type="Gene3D" id="1.10.560.10">
    <property type="entry name" value="GroEL-like equatorial domain"/>
    <property type="match status" value="1"/>
</dbReference>
<dbReference type="InterPro" id="IPR001844">
    <property type="entry name" value="Cpn60/GroEL"/>
</dbReference>
<comment type="similarity">
    <text evidence="1 3">Belongs to the chaperonin (HSP60) family.</text>
</comment>
<evidence type="ECO:0000313" key="5">
    <source>
        <dbReference type="EMBL" id="MYD91871.1"/>
    </source>
</evidence>
<dbReference type="GO" id="GO:0042026">
    <property type="term" value="P:protein refolding"/>
    <property type="evidence" value="ECO:0007669"/>
    <property type="project" value="InterPro"/>
</dbReference>
<dbReference type="SUPFAM" id="SSF52029">
    <property type="entry name" value="GroEL apical domain-like"/>
    <property type="match status" value="1"/>
</dbReference>
<dbReference type="InterPro" id="IPR027413">
    <property type="entry name" value="GROEL-like_equatorial_sf"/>
</dbReference>
<dbReference type="PRINTS" id="PR00298">
    <property type="entry name" value="CHAPERONIN60"/>
</dbReference>
<dbReference type="EMBL" id="VXPY01000119">
    <property type="protein sequence ID" value="MYD91871.1"/>
    <property type="molecule type" value="Genomic_DNA"/>
</dbReference>
<evidence type="ECO:0000256" key="3">
    <source>
        <dbReference type="RuleBase" id="RU000418"/>
    </source>
</evidence>
<comment type="subunit">
    <text evidence="4">Forms a cylinder of 14 subunits composed of two heptameric rings stacked back-to-back. Interacts with the co-chaperonin GroES.</text>
</comment>
<accession>A0A6B1DWX3</accession>
<comment type="caution">
    <text evidence="5">The sequence shown here is derived from an EMBL/GenBank/DDBJ whole genome shotgun (WGS) entry which is preliminary data.</text>
</comment>
<evidence type="ECO:0000256" key="4">
    <source>
        <dbReference type="RuleBase" id="RU000419"/>
    </source>
</evidence>
<dbReference type="SUPFAM" id="SSF48592">
    <property type="entry name" value="GroEL equatorial domain-like"/>
    <property type="match status" value="1"/>
</dbReference>
<reference evidence="5" key="1">
    <citation type="submission" date="2019-09" db="EMBL/GenBank/DDBJ databases">
        <title>Characterisation of the sponge microbiome using genome-centric metagenomics.</title>
        <authorList>
            <person name="Engelberts J.P."/>
            <person name="Robbins S.J."/>
            <person name="De Goeij J.M."/>
            <person name="Aranda M."/>
            <person name="Bell S.C."/>
            <person name="Webster N.S."/>
        </authorList>
    </citation>
    <scope>NUCLEOTIDE SEQUENCE</scope>
    <source>
        <strain evidence="5">SB0662_bin_9</strain>
    </source>
</reference>
<gene>
    <name evidence="5" type="ORF">F4Y08_16330</name>
</gene>
<proteinExistence type="inferred from homology"/>
<comment type="function">
    <text evidence="4">Together with its co-chaperonin GroES, plays an essential role in assisting protein folding. The GroEL-GroES system forms a nano-cage that allows encapsulation of the non-native substrate proteins and provides a physical environment optimized to promote and accelerate protein folding.</text>
</comment>
<dbReference type="Gene3D" id="3.30.260.10">
    <property type="entry name" value="TCP-1-like chaperonin intermediate domain"/>
    <property type="match status" value="1"/>
</dbReference>
<dbReference type="InterPro" id="IPR027410">
    <property type="entry name" value="TCP-1-like_intermed_sf"/>
</dbReference>
<protein>
    <recommendedName>
        <fullName evidence="4">60 kDa chaperonin</fullName>
    </recommendedName>
</protein>
<dbReference type="Pfam" id="PF00118">
    <property type="entry name" value="Cpn60_TCP1"/>
    <property type="match status" value="1"/>
</dbReference>
<dbReference type="AlphaFoldDB" id="A0A6B1DWX3"/>
<dbReference type="Gene3D" id="3.50.7.10">
    <property type="entry name" value="GroEL"/>
    <property type="match status" value="1"/>
</dbReference>
<dbReference type="InterPro" id="IPR002423">
    <property type="entry name" value="Cpn60/GroEL/TCP-1"/>
</dbReference>
<dbReference type="PANTHER" id="PTHR45633">
    <property type="entry name" value="60 KDA HEAT SHOCK PROTEIN, MITOCHONDRIAL"/>
    <property type="match status" value="1"/>
</dbReference>
<sequence>MPVPRIAVRAEARRHLGNGIHAIADLLSPTLGPVGGVVANQPNVGQKTELLNDSSTAVRRIIELGAPDTDVGAMFMRGMIWQVGQEIGDGGTVAAILTRTLFDESQRLIAAGESPIVLANGIRAATEDVVAYLKQSAQPVEDENQLSHVARGIIDDPDLAQVLGEMSYMLGTEAHVNVHKFVAPYLQQYYHPGGHYKAQIASMHFYTDKANRKAVMPTGRMALVDKRLEDPVDIIAILQAAQQAGAESLTILANHFSDQIIGILMANNRPPDMADFDESALEKKDTKAKQQGKIPISAAQMKFVGEERRLGYLDLELLTGSTIVGSDIAKPVEDITADDLGIVFRSEVDRDSMYVQAAHQFGPETQARVRELQTQLAEMPLDHDDYDMTVRRVSALTGGVGQIKIGADSKVERELLSELTKRTVNVLSTAQRGGVLPGAAAGYTHACASVDLDSNPEWRAGKQVLLRSLTAPLEQILRNAYVENTKVYLERIFDAGPRTTFDAVQGEVVDAFEHSIFDVAETMIRVLQTAVSNAIMAITTDTIVYHKEPEQSFSPNE</sequence>
<dbReference type="GO" id="GO:0005524">
    <property type="term" value="F:ATP binding"/>
    <property type="evidence" value="ECO:0007669"/>
    <property type="project" value="InterPro"/>
</dbReference>
<evidence type="ECO:0000256" key="2">
    <source>
        <dbReference type="ARBA" id="ARBA00023186"/>
    </source>
</evidence>
<name>A0A6B1DWX3_9CHLR</name>
<evidence type="ECO:0000256" key="1">
    <source>
        <dbReference type="ARBA" id="ARBA00006607"/>
    </source>
</evidence>